<dbReference type="RefSeq" id="WP_074708836.1">
    <property type="nucleotide sequence ID" value="NZ_FNRP01000051.1"/>
</dbReference>
<evidence type="ECO:0000313" key="2">
    <source>
        <dbReference type="Proteomes" id="UP000183040"/>
    </source>
</evidence>
<name>A0A1H4HA03_9BACE</name>
<proteinExistence type="predicted"/>
<gene>
    <name evidence="1" type="ORF">SAMN04487924_1513</name>
</gene>
<organism evidence="1 2">
    <name type="scientific">Bacteroides xylanisolvens</name>
    <dbReference type="NCBI Taxonomy" id="371601"/>
    <lineage>
        <taxon>Bacteria</taxon>
        <taxon>Pseudomonadati</taxon>
        <taxon>Bacteroidota</taxon>
        <taxon>Bacteroidia</taxon>
        <taxon>Bacteroidales</taxon>
        <taxon>Bacteroidaceae</taxon>
        <taxon>Bacteroides</taxon>
    </lineage>
</organism>
<reference evidence="1 2" key="1">
    <citation type="submission" date="2016-10" db="EMBL/GenBank/DDBJ databases">
        <authorList>
            <person name="de Groot N.N."/>
        </authorList>
    </citation>
    <scope>NUCLEOTIDE SEQUENCE [LARGE SCALE GENOMIC DNA]</scope>
    <source>
        <strain evidence="1 2">NLAE-zl-G339</strain>
    </source>
</reference>
<evidence type="ECO:0008006" key="3">
    <source>
        <dbReference type="Google" id="ProtNLM"/>
    </source>
</evidence>
<protein>
    <recommendedName>
        <fullName evidence="3">Lipoprotein</fullName>
    </recommendedName>
</protein>
<dbReference type="Proteomes" id="UP000183040">
    <property type="component" value="Unassembled WGS sequence"/>
</dbReference>
<dbReference type="EMBL" id="FNRP01000051">
    <property type="protein sequence ID" value="SEB18496.1"/>
    <property type="molecule type" value="Genomic_DNA"/>
</dbReference>
<evidence type="ECO:0000313" key="1">
    <source>
        <dbReference type="EMBL" id="SEB18496.1"/>
    </source>
</evidence>
<accession>A0A1H4HA03</accession>
<sequence length="291" mass="34532">MKKILIINILTFLILGILSCSVNPKTKTSQSLENEETKVSPLNEILKKTLEEKEPLAEEMTLYELLRIPVFKEEVIKRYSTKFHAMAEEVTERSTPVQYDSIDNYYHCDGLSENGTVNVKYYVDTDELDISMLYHGLEVKHDGTIDCGHWVKGYYKNPFGEDDLNDPYIEQEFRGKVNDRFDCQLYIRFEASDHFRLWVEGEYCCNHSPKKVEMLIRDEDDGEVYSIDTEIYKNSFFINTYQNYLFSRLLNKGNLNISIRYLTYLNDYYYYRFRIYNKTNFWAAKTVNLNI</sequence>
<dbReference type="PROSITE" id="PS51257">
    <property type="entry name" value="PROKAR_LIPOPROTEIN"/>
    <property type="match status" value="1"/>
</dbReference>
<dbReference type="AlphaFoldDB" id="A0A1H4HA03"/>